<sequence length="83" mass="9504">MQQRCVPLRSFGHSPSVIGRDCLRSASARFCPRQLSRTVNFAPLMSRKGADKDHAARNRKLKFSEKEQEVLVEECVDLNEELE</sequence>
<organism evidence="1 2">
    <name type="scientific">Pleurodeles waltl</name>
    <name type="common">Iberian ribbed newt</name>
    <dbReference type="NCBI Taxonomy" id="8319"/>
    <lineage>
        <taxon>Eukaryota</taxon>
        <taxon>Metazoa</taxon>
        <taxon>Chordata</taxon>
        <taxon>Craniata</taxon>
        <taxon>Vertebrata</taxon>
        <taxon>Euteleostomi</taxon>
        <taxon>Amphibia</taxon>
        <taxon>Batrachia</taxon>
        <taxon>Caudata</taxon>
        <taxon>Salamandroidea</taxon>
        <taxon>Salamandridae</taxon>
        <taxon>Pleurodelinae</taxon>
        <taxon>Pleurodeles</taxon>
    </lineage>
</organism>
<dbReference type="AlphaFoldDB" id="A0AAV7UWT7"/>
<protein>
    <submittedName>
        <fullName evidence="1">Uncharacterized protein</fullName>
    </submittedName>
</protein>
<accession>A0AAV7UWT7</accession>
<proteinExistence type="predicted"/>
<evidence type="ECO:0000313" key="1">
    <source>
        <dbReference type="EMBL" id="KAJ1192981.1"/>
    </source>
</evidence>
<comment type="caution">
    <text evidence="1">The sequence shown here is derived from an EMBL/GenBank/DDBJ whole genome shotgun (WGS) entry which is preliminary data.</text>
</comment>
<dbReference type="EMBL" id="JANPWB010000004">
    <property type="protein sequence ID" value="KAJ1192981.1"/>
    <property type="molecule type" value="Genomic_DNA"/>
</dbReference>
<reference evidence="1" key="1">
    <citation type="journal article" date="2022" name="bioRxiv">
        <title>Sequencing and chromosome-scale assembly of the giantPleurodeles waltlgenome.</title>
        <authorList>
            <person name="Brown T."/>
            <person name="Elewa A."/>
            <person name="Iarovenko S."/>
            <person name="Subramanian E."/>
            <person name="Araus A.J."/>
            <person name="Petzold A."/>
            <person name="Susuki M."/>
            <person name="Suzuki K.-i.T."/>
            <person name="Hayashi T."/>
            <person name="Toyoda A."/>
            <person name="Oliveira C."/>
            <person name="Osipova E."/>
            <person name="Leigh N.D."/>
            <person name="Simon A."/>
            <person name="Yun M.H."/>
        </authorList>
    </citation>
    <scope>NUCLEOTIDE SEQUENCE</scope>
    <source>
        <strain evidence="1">20211129_DDA</strain>
        <tissue evidence="1">Liver</tissue>
    </source>
</reference>
<gene>
    <name evidence="1" type="ORF">NDU88_002287</name>
</gene>
<evidence type="ECO:0000313" key="2">
    <source>
        <dbReference type="Proteomes" id="UP001066276"/>
    </source>
</evidence>
<name>A0AAV7UWT7_PLEWA</name>
<keyword evidence="2" id="KW-1185">Reference proteome</keyword>
<dbReference type="Proteomes" id="UP001066276">
    <property type="component" value="Chromosome 2_2"/>
</dbReference>